<gene>
    <name evidence="3" type="ORF">BN2614_LOCUS4</name>
</gene>
<protein>
    <submittedName>
        <fullName evidence="3">Uncharacterized protein</fullName>
    </submittedName>
</protein>
<feature type="chain" id="PRO_5040952126" evidence="2">
    <location>
        <begin position="20"/>
        <end position="100"/>
    </location>
</feature>
<reference evidence="3 4" key="1">
    <citation type="submission" date="2018-10" db="EMBL/GenBank/DDBJ databases">
        <authorList>
            <person name="Ekblom R."/>
            <person name="Jareborg N."/>
        </authorList>
    </citation>
    <scope>NUCLEOTIDE SEQUENCE [LARGE SCALE GENOMIC DNA]</scope>
    <source>
        <tissue evidence="3">Muscle</tissue>
    </source>
</reference>
<proteinExistence type="predicted"/>
<evidence type="ECO:0000313" key="4">
    <source>
        <dbReference type="Proteomes" id="UP000269945"/>
    </source>
</evidence>
<evidence type="ECO:0000256" key="2">
    <source>
        <dbReference type="SAM" id="SignalP"/>
    </source>
</evidence>
<evidence type="ECO:0000256" key="1">
    <source>
        <dbReference type="SAM" id="MobiDB-lite"/>
    </source>
</evidence>
<name>A0A9X9LW32_GULGU</name>
<organism evidence="3 4">
    <name type="scientific">Gulo gulo</name>
    <name type="common">Wolverine</name>
    <name type="synonym">Gluton</name>
    <dbReference type="NCBI Taxonomy" id="48420"/>
    <lineage>
        <taxon>Eukaryota</taxon>
        <taxon>Metazoa</taxon>
        <taxon>Chordata</taxon>
        <taxon>Craniata</taxon>
        <taxon>Vertebrata</taxon>
        <taxon>Euteleostomi</taxon>
        <taxon>Mammalia</taxon>
        <taxon>Eutheria</taxon>
        <taxon>Laurasiatheria</taxon>
        <taxon>Carnivora</taxon>
        <taxon>Caniformia</taxon>
        <taxon>Musteloidea</taxon>
        <taxon>Mustelidae</taxon>
        <taxon>Guloninae</taxon>
        <taxon>Gulo</taxon>
    </lineage>
</organism>
<accession>A0A9X9LW32</accession>
<feature type="signal peptide" evidence="2">
    <location>
        <begin position="1"/>
        <end position="19"/>
    </location>
</feature>
<dbReference type="Proteomes" id="UP000269945">
    <property type="component" value="Unassembled WGS sequence"/>
</dbReference>
<evidence type="ECO:0000313" key="3">
    <source>
        <dbReference type="EMBL" id="VCW97547.1"/>
    </source>
</evidence>
<feature type="region of interest" description="Disordered" evidence="1">
    <location>
        <begin position="45"/>
        <end position="100"/>
    </location>
</feature>
<keyword evidence="4" id="KW-1185">Reference proteome</keyword>
<comment type="caution">
    <text evidence="3">The sequence shown here is derived from an EMBL/GenBank/DDBJ whole genome shotgun (WGS) entry which is preliminary data.</text>
</comment>
<dbReference type="EMBL" id="CYRY02022169">
    <property type="protein sequence ID" value="VCW97547.1"/>
    <property type="molecule type" value="Genomic_DNA"/>
</dbReference>
<dbReference type="AlphaFoldDB" id="A0A9X9LW32"/>
<sequence length="100" mass="10990">MTWDLGLLVHLSKILLVLADTRGAEEGEGDPAGRIPRAPPLALSRSVMDQLCTPHGSSEGRGWGWGPHQQAPSLDNRALRSHGQRRPAPWNDLNDQDFFS</sequence>
<keyword evidence="2" id="KW-0732">Signal</keyword>